<dbReference type="KEGG" id="hyl:LPB072_21415"/>
<dbReference type="Proteomes" id="UP000185657">
    <property type="component" value="Unassembled WGS sequence"/>
</dbReference>
<accession>A0A167I688</accession>
<dbReference type="AlphaFoldDB" id="A0A167I688"/>
<evidence type="ECO:0000313" key="4">
    <source>
        <dbReference type="Proteomes" id="UP000185657"/>
    </source>
</evidence>
<protein>
    <recommendedName>
        <fullName evidence="6">DUF4390 domain-containing protein</fullName>
    </recommendedName>
</protein>
<dbReference type="STRING" id="1763535.LPB072_21415"/>
<dbReference type="InterPro" id="IPR025500">
    <property type="entry name" value="DUF4390"/>
</dbReference>
<reference evidence="3 4" key="1">
    <citation type="submission" date="2016-02" db="EMBL/GenBank/DDBJ databases">
        <title>Draft genome sequence of Hydrogenophaga sp. LPB0072.</title>
        <authorList>
            <person name="Shin S.-K."/>
            <person name="Yi H."/>
        </authorList>
    </citation>
    <scope>NUCLEOTIDE SEQUENCE [LARGE SCALE GENOMIC DNA]</scope>
    <source>
        <strain evidence="3 4">LPB0072</strain>
    </source>
</reference>
<sequence>MVNNRRGFGWLLRVWVVLWVFCIGSGAALANEPHIVSSSLQRTAQGVRLNVRLDLQATPAVEQALIKGVPMYFVWRAEMIRDRWYWYDKKEVSVSRTLRLAYQPLTRRWRLSVSIEGDADSGTPGLNYALHQSFDSLNEALAVVGRVAGWRVAEASNMSEGDLRVEWRFELELALLPRPFQLGMANEPDWNISVQQRLDVPSQAQPDTDQADDLPAPAAVPGGVK</sequence>
<dbReference type="EMBL" id="CP017476">
    <property type="protein sequence ID" value="AOW14991.1"/>
    <property type="molecule type" value="Genomic_DNA"/>
</dbReference>
<evidence type="ECO:0000313" key="2">
    <source>
        <dbReference type="EMBL" id="AOW14991.1"/>
    </source>
</evidence>
<name>A0A167I688_9BURK</name>
<dbReference type="EMBL" id="LVWD01000010">
    <property type="protein sequence ID" value="OAD42205.1"/>
    <property type="molecule type" value="Genomic_DNA"/>
</dbReference>
<evidence type="ECO:0000313" key="3">
    <source>
        <dbReference type="EMBL" id="OAD42205.1"/>
    </source>
</evidence>
<keyword evidence="4" id="KW-1185">Reference proteome</keyword>
<feature type="region of interest" description="Disordered" evidence="1">
    <location>
        <begin position="199"/>
        <end position="225"/>
    </location>
</feature>
<organism evidence="2 5">
    <name type="scientific">Hydrogenophaga crassostreae</name>
    <dbReference type="NCBI Taxonomy" id="1763535"/>
    <lineage>
        <taxon>Bacteria</taxon>
        <taxon>Pseudomonadati</taxon>
        <taxon>Pseudomonadota</taxon>
        <taxon>Betaproteobacteria</taxon>
        <taxon>Burkholderiales</taxon>
        <taxon>Comamonadaceae</taxon>
        <taxon>Hydrogenophaga</taxon>
    </lineage>
</organism>
<gene>
    <name evidence="2" type="ORF">LPB072_21415</name>
    <name evidence="3" type="ORF">LPB72_09100</name>
</gene>
<dbReference type="Proteomes" id="UP000185680">
    <property type="component" value="Chromosome"/>
</dbReference>
<evidence type="ECO:0008006" key="6">
    <source>
        <dbReference type="Google" id="ProtNLM"/>
    </source>
</evidence>
<evidence type="ECO:0000256" key="1">
    <source>
        <dbReference type="SAM" id="MobiDB-lite"/>
    </source>
</evidence>
<reference evidence="2 5" key="2">
    <citation type="submission" date="2016-10" db="EMBL/GenBank/DDBJ databases">
        <title>Hydorgenophaga sp. LPB0072 isolated from gastropod.</title>
        <authorList>
            <person name="Kim E."/>
            <person name="Yi H."/>
        </authorList>
    </citation>
    <scope>NUCLEOTIDE SEQUENCE [LARGE SCALE GENOMIC DNA]</scope>
    <source>
        <strain evidence="2 5">LPB0072</strain>
    </source>
</reference>
<evidence type="ECO:0000313" key="5">
    <source>
        <dbReference type="Proteomes" id="UP000185680"/>
    </source>
</evidence>
<proteinExistence type="predicted"/>
<dbReference type="Pfam" id="PF14334">
    <property type="entry name" value="DUF4390"/>
    <property type="match status" value="1"/>
</dbReference>
<feature type="compositionally biased region" description="Polar residues" evidence="1">
    <location>
        <begin position="199"/>
        <end position="208"/>
    </location>
</feature>